<dbReference type="EMBL" id="GIKN01002523">
    <property type="protein sequence ID" value="NIE44796.1"/>
    <property type="molecule type" value="Transcribed_RNA"/>
</dbReference>
<name>A0A6G5A3L7_RHIMP</name>
<feature type="chain" id="PRO_5026167303" evidence="1">
    <location>
        <begin position="18"/>
        <end position="76"/>
    </location>
</feature>
<keyword evidence="1" id="KW-0732">Signal</keyword>
<organism evidence="2">
    <name type="scientific">Rhipicephalus microplus</name>
    <name type="common">Cattle tick</name>
    <name type="synonym">Boophilus microplus</name>
    <dbReference type="NCBI Taxonomy" id="6941"/>
    <lineage>
        <taxon>Eukaryota</taxon>
        <taxon>Metazoa</taxon>
        <taxon>Ecdysozoa</taxon>
        <taxon>Arthropoda</taxon>
        <taxon>Chelicerata</taxon>
        <taxon>Arachnida</taxon>
        <taxon>Acari</taxon>
        <taxon>Parasitiformes</taxon>
        <taxon>Ixodida</taxon>
        <taxon>Ixodoidea</taxon>
        <taxon>Ixodidae</taxon>
        <taxon>Rhipicephalinae</taxon>
        <taxon>Rhipicephalus</taxon>
        <taxon>Boophilus</taxon>
    </lineage>
</organism>
<reference evidence="2" key="1">
    <citation type="submission" date="2020-03" db="EMBL/GenBank/DDBJ databases">
        <title>A transcriptome and proteome of the tick Rhipicephalus microplus shaped by the genetic composition of its hosts and developmental stage.</title>
        <authorList>
            <person name="Garcia G.R."/>
            <person name="Ribeiro J.M.C."/>
            <person name="Maruyama S.R."/>
            <person name="Gardinasse L.G."/>
            <person name="Nelson K."/>
            <person name="Ferreira B.R."/>
            <person name="Andrade T.G."/>
            <person name="Santos I.K.F.M."/>
        </authorList>
    </citation>
    <scope>NUCLEOTIDE SEQUENCE</scope>
    <source>
        <strain evidence="2">NSGR</strain>
        <tissue evidence="2">Salivary glands</tissue>
    </source>
</reference>
<evidence type="ECO:0000256" key="1">
    <source>
        <dbReference type="SAM" id="SignalP"/>
    </source>
</evidence>
<protein>
    <submittedName>
        <fullName evidence="2">Putative secreted protein</fullName>
    </submittedName>
</protein>
<sequence length="76" mass="8753">MICSICMLNLLCDFLHGLFHVQASLLMKKKIITGSEQSRKSCRNFSFLTSRQVFIEQWIESAPTINTITICLAYHE</sequence>
<dbReference type="AlphaFoldDB" id="A0A6G5A3L7"/>
<accession>A0A6G5A3L7</accession>
<proteinExistence type="predicted"/>
<feature type="signal peptide" evidence="1">
    <location>
        <begin position="1"/>
        <end position="17"/>
    </location>
</feature>
<evidence type="ECO:0000313" key="2">
    <source>
        <dbReference type="EMBL" id="NIE44796.1"/>
    </source>
</evidence>